<accession>A0A6J5KIA5</accession>
<evidence type="ECO:0000256" key="1">
    <source>
        <dbReference type="SAM" id="MobiDB-lite"/>
    </source>
</evidence>
<proteinExistence type="predicted"/>
<dbReference type="EMBL" id="LR796140">
    <property type="protein sequence ID" value="CAB4121113.1"/>
    <property type="molecule type" value="Genomic_DNA"/>
</dbReference>
<name>A0A6J5KIA5_9CAUD</name>
<feature type="region of interest" description="Disordered" evidence="1">
    <location>
        <begin position="1"/>
        <end position="31"/>
    </location>
</feature>
<protein>
    <submittedName>
        <fullName evidence="2">Uncharacterized protein</fullName>
    </submittedName>
</protein>
<organism evidence="2">
    <name type="scientific">uncultured Caudovirales phage</name>
    <dbReference type="NCBI Taxonomy" id="2100421"/>
    <lineage>
        <taxon>Viruses</taxon>
        <taxon>Duplodnaviria</taxon>
        <taxon>Heunggongvirae</taxon>
        <taxon>Uroviricota</taxon>
        <taxon>Caudoviricetes</taxon>
        <taxon>Peduoviridae</taxon>
        <taxon>Maltschvirus</taxon>
        <taxon>Maltschvirus maltsch</taxon>
    </lineage>
</organism>
<sequence length="169" mass="19831">MENVEKKDMRLKENKVAKQENHVDHAFQLPEFREPTDLRAEKLAATEPKPQADTMTEYERKMKYQKARDREMVTGIFRDLEVKGGEMKFPFRKWKGDTLAPYEFIDGEVRTVPRMVAEHINNNCKYPVYKAGKDNSGKAIDVIDRYIHRFSFQSLDFNNSYGNDIAKAF</sequence>
<reference evidence="2" key="1">
    <citation type="submission" date="2020-04" db="EMBL/GenBank/DDBJ databases">
        <authorList>
            <person name="Chiriac C."/>
            <person name="Salcher M."/>
            <person name="Ghai R."/>
            <person name="Kavagutti S V."/>
        </authorList>
    </citation>
    <scope>NUCLEOTIDE SEQUENCE</scope>
</reference>
<evidence type="ECO:0000313" key="2">
    <source>
        <dbReference type="EMBL" id="CAB4121113.1"/>
    </source>
</evidence>
<gene>
    <name evidence="2" type="ORF">UFOVP9_7</name>
</gene>